<sequence length="313" mass="36562">MFNGAFRIYARNVDPADPGNAFRHRYFTADRYRWDRKRAAVLAGRMAGPESTLRRPPPEFDAIKERLNRARAGIDNYEKMFNELGTEFDEVKAEVRELRRERSDLQEWEQEAERLEAQLDYAKKLLIVNGICDDFRLDEEGRFREKPPRSSREVATMVRKYLHDRVELHSEALRGDKVMDRNSASASWAQTAWQGFKALYAYGEYMAENPGQNVDFFTWCSGPHNRSGWTRDKTARGESGATMDKRGKTRIFPVSVKLSRNEEMEMVQHLKIQRKGEGDIPRVYFVYSPRTKKVHVGFYGPHELVPNTKSRKR</sequence>
<organism evidence="2 3">
    <name type="scientific">Rhodococcus rhodochrous</name>
    <dbReference type="NCBI Taxonomy" id="1829"/>
    <lineage>
        <taxon>Bacteria</taxon>
        <taxon>Bacillati</taxon>
        <taxon>Actinomycetota</taxon>
        <taxon>Actinomycetes</taxon>
        <taxon>Mycobacteriales</taxon>
        <taxon>Nocardiaceae</taxon>
        <taxon>Rhodococcus</taxon>
    </lineage>
</organism>
<accession>A0AA46WU85</accession>
<dbReference type="AlphaFoldDB" id="A0AA46WU85"/>
<dbReference type="EMBL" id="CP083974">
    <property type="protein sequence ID" value="UZF44355.1"/>
    <property type="molecule type" value="Genomic_DNA"/>
</dbReference>
<proteinExistence type="predicted"/>
<reference evidence="2 3" key="1">
    <citation type="journal article" date="2021" name="Front. Microbiol.">
        <title>Bacterial Transformation of Aromatic Monomers in Softwood Black Liquor.</title>
        <authorList>
            <person name="Navas L.E."/>
            <person name="Dexter G."/>
            <person name="Liu J."/>
            <person name="Levy-Booth D."/>
            <person name="Cho M."/>
            <person name="Jang S.K."/>
            <person name="Mansfield S.D."/>
            <person name="Renneckar S."/>
            <person name="Mohn W.W."/>
            <person name="Eltis L.D."/>
        </authorList>
    </citation>
    <scope>NUCLEOTIDE SEQUENCE [LARGE SCALE GENOMIC DNA]</scope>
    <source>
        <strain evidence="2 3">GD02</strain>
    </source>
</reference>
<name>A0AA46WU85_RHORH</name>
<feature type="coiled-coil region" evidence="1">
    <location>
        <begin position="60"/>
        <end position="125"/>
    </location>
</feature>
<dbReference type="Proteomes" id="UP001162740">
    <property type="component" value="Chromosome"/>
</dbReference>
<evidence type="ECO:0000256" key="1">
    <source>
        <dbReference type="SAM" id="Coils"/>
    </source>
</evidence>
<gene>
    <name evidence="2" type="ORF">KUM34_021250</name>
</gene>
<protein>
    <submittedName>
        <fullName evidence="2">Uncharacterized protein</fullName>
    </submittedName>
</protein>
<dbReference type="RefSeq" id="WP_265572298.1">
    <property type="nucleotide sequence ID" value="NZ_CP083974.1"/>
</dbReference>
<evidence type="ECO:0000313" key="3">
    <source>
        <dbReference type="Proteomes" id="UP001162740"/>
    </source>
</evidence>
<evidence type="ECO:0000313" key="2">
    <source>
        <dbReference type="EMBL" id="UZF44355.1"/>
    </source>
</evidence>
<keyword evidence="1" id="KW-0175">Coiled coil</keyword>